<dbReference type="EMBL" id="BARS01008364">
    <property type="protein sequence ID" value="GAF77721.1"/>
    <property type="molecule type" value="Genomic_DNA"/>
</dbReference>
<name>X0SRE7_9ZZZZ</name>
<accession>X0SRE7</accession>
<sequence>LCLAILEKIKNDSNQYAVTQMFSLISSSSKVADHVNSFITNVLRPFYSYIDSRIDTGNLPLYLIRRFKHRTEWFQAELLIDEYKKDTRHGEEKLDRYLRKFLFDQGIDYPFSSPLSSSGRVDVCANLDKDDYFIIEVKIFDTRTYEKGYVRKGFVQAVKYTEDYNKDIGFLVIFNVSDKRIEFDFKEEGWIRANNKTIFFVVINLKNPPLPASKQKKLDSYVISEDYLKEGLN</sequence>
<evidence type="ECO:0000313" key="1">
    <source>
        <dbReference type="EMBL" id="GAF77721.1"/>
    </source>
</evidence>
<organism evidence="1">
    <name type="scientific">marine sediment metagenome</name>
    <dbReference type="NCBI Taxonomy" id="412755"/>
    <lineage>
        <taxon>unclassified sequences</taxon>
        <taxon>metagenomes</taxon>
        <taxon>ecological metagenomes</taxon>
    </lineage>
</organism>
<dbReference type="AlphaFoldDB" id="X0SRE7"/>
<reference evidence="1" key="1">
    <citation type="journal article" date="2014" name="Front. Microbiol.">
        <title>High frequency of phylogenetically diverse reductive dehalogenase-homologous genes in deep subseafloor sedimentary metagenomes.</title>
        <authorList>
            <person name="Kawai M."/>
            <person name="Futagami T."/>
            <person name="Toyoda A."/>
            <person name="Takaki Y."/>
            <person name="Nishi S."/>
            <person name="Hori S."/>
            <person name="Arai W."/>
            <person name="Tsubouchi T."/>
            <person name="Morono Y."/>
            <person name="Uchiyama I."/>
            <person name="Ito T."/>
            <person name="Fujiyama A."/>
            <person name="Inagaki F."/>
            <person name="Takami H."/>
        </authorList>
    </citation>
    <scope>NUCLEOTIDE SEQUENCE</scope>
    <source>
        <strain evidence="1">Expedition CK06-06</strain>
    </source>
</reference>
<proteinExistence type="predicted"/>
<comment type="caution">
    <text evidence="1">The sequence shown here is derived from an EMBL/GenBank/DDBJ whole genome shotgun (WGS) entry which is preliminary data.</text>
</comment>
<feature type="non-terminal residue" evidence="1">
    <location>
        <position position="1"/>
    </location>
</feature>
<gene>
    <name evidence="1" type="ORF">S01H1_15961</name>
</gene>
<protein>
    <submittedName>
        <fullName evidence="1">Uncharacterized protein</fullName>
    </submittedName>
</protein>